<dbReference type="EMBL" id="LCWV01000025">
    <property type="protein sequence ID" value="PWI66455.1"/>
    <property type="molecule type" value="Genomic_DNA"/>
</dbReference>
<dbReference type="Proteomes" id="UP000078340">
    <property type="component" value="Unassembled WGS sequence"/>
</dbReference>
<dbReference type="EC" id="1.1.2.3" evidence="16"/>
<evidence type="ECO:0000256" key="4">
    <source>
        <dbReference type="ARBA" id="ARBA00011881"/>
    </source>
</evidence>
<feature type="region of interest" description="Disordered" evidence="20">
    <location>
        <begin position="191"/>
        <end position="216"/>
    </location>
</feature>
<dbReference type="InterPro" id="IPR037396">
    <property type="entry name" value="FMN_HAD"/>
</dbReference>
<keyword evidence="6 19" id="KW-0285">Flavoprotein</keyword>
<evidence type="ECO:0000313" key="28">
    <source>
        <dbReference type="Proteomes" id="UP001287286"/>
    </source>
</evidence>
<dbReference type="PIRSF" id="PIRSF000138">
    <property type="entry name" value="Al-hdrx_acd_dh"/>
    <property type="match status" value="1"/>
</dbReference>
<evidence type="ECO:0000256" key="19">
    <source>
        <dbReference type="PIRSR" id="PIRSR000138-2"/>
    </source>
</evidence>
<reference evidence="24 26" key="3">
    <citation type="submission" date="2016-02" db="EMBL/GenBank/DDBJ databases">
        <title>Biosynthesis of antibiotic leucinostatins and their inhibition on Phytophthora in bio-control Purpureocillium lilacinum.</title>
        <authorList>
            <person name="Wang G."/>
            <person name="Liu Z."/>
            <person name="Lin R."/>
            <person name="Li E."/>
            <person name="Mao Z."/>
            <person name="Ling J."/>
            <person name="Yin W."/>
            <person name="Xie B."/>
        </authorList>
    </citation>
    <scope>NUCLEOTIDE SEQUENCE [LARGE SCALE GENOMIC DNA]</scope>
    <source>
        <strain evidence="23">PLBJ-1</strain>
        <strain evidence="24">PLFJ-1</strain>
    </source>
</reference>
<evidence type="ECO:0000259" key="21">
    <source>
        <dbReference type="PROSITE" id="PS51349"/>
    </source>
</evidence>
<evidence type="ECO:0000313" key="26">
    <source>
        <dbReference type="Proteomes" id="UP000078340"/>
    </source>
</evidence>
<comment type="similarity">
    <text evidence="14">In the C-terminal section; belongs to the FMN-dependent alpha-hydroxy acid dehydrogenase family.</text>
</comment>
<protein>
    <recommendedName>
        <fullName evidence="17">L-lactate dehydrogenase (cytochrome)</fullName>
        <ecNumber evidence="16">1.1.2.3</ecNumber>
    </recommendedName>
</protein>
<dbReference type="PANTHER" id="PTHR10578:SF104">
    <property type="entry name" value="CYTOCHROME B2, MITOCHONDRIAL-RELATED"/>
    <property type="match status" value="1"/>
</dbReference>
<dbReference type="OrthoDB" id="1925334at2759"/>
<feature type="binding site" evidence="19">
    <location>
        <position position="156"/>
    </location>
    <ligand>
        <name>glyoxylate</name>
        <dbReference type="ChEBI" id="CHEBI:36655"/>
    </ligand>
</feature>
<feature type="binding site" evidence="19">
    <location>
        <position position="253"/>
    </location>
    <ligand>
        <name>FMN</name>
        <dbReference type="ChEBI" id="CHEBI:58210"/>
    </ligand>
</feature>
<dbReference type="CDD" id="cd02922">
    <property type="entry name" value="FCB2_FMN"/>
    <property type="match status" value="1"/>
</dbReference>
<comment type="similarity">
    <text evidence="15">In the N-terminal section; belongs to the cytochrome b5 family.</text>
</comment>
<evidence type="ECO:0000313" key="23">
    <source>
        <dbReference type="EMBL" id="OAQ77658.1"/>
    </source>
</evidence>
<evidence type="ECO:0000313" key="27">
    <source>
        <dbReference type="Proteomes" id="UP000245956"/>
    </source>
</evidence>
<dbReference type="EMBL" id="LSBI01000007">
    <property type="protein sequence ID" value="OAQ85341.1"/>
    <property type="molecule type" value="Genomic_DNA"/>
</dbReference>
<dbReference type="InterPro" id="IPR012133">
    <property type="entry name" value="Alpha-hydoxy_acid_DH_FMN"/>
</dbReference>
<evidence type="ECO:0000256" key="7">
    <source>
        <dbReference type="ARBA" id="ARBA00022643"/>
    </source>
</evidence>
<evidence type="ECO:0000256" key="12">
    <source>
        <dbReference type="ARBA" id="ARBA00024042"/>
    </source>
</evidence>
<evidence type="ECO:0000256" key="17">
    <source>
        <dbReference type="ARBA" id="ARBA00068515"/>
    </source>
</evidence>
<feature type="binding site" evidence="19">
    <location>
        <begin position="334"/>
        <end position="335"/>
    </location>
    <ligand>
        <name>FMN</name>
        <dbReference type="ChEBI" id="CHEBI:58210"/>
    </ligand>
</feature>
<proteinExistence type="inferred from homology"/>
<dbReference type="Proteomes" id="UP000078240">
    <property type="component" value="Unassembled WGS sequence"/>
</dbReference>
<evidence type="ECO:0000256" key="9">
    <source>
        <dbReference type="ARBA" id="ARBA00023002"/>
    </source>
</evidence>
<evidence type="ECO:0000256" key="2">
    <source>
        <dbReference type="ARBA" id="ARBA00001970"/>
    </source>
</evidence>
<dbReference type="GO" id="GO:0004460">
    <property type="term" value="F:L-lactate dehydrogenase (cytochrome) activity"/>
    <property type="evidence" value="ECO:0007669"/>
    <property type="project" value="UniProtKB-EC"/>
</dbReference>
<keyword evidence="10" id="KW-0408">Iron</keyword>
<reference evidence="22" key="4">
    <citation type="submission" date="2023-11" db="EMBL/GenBank/DDBJ databases">
        <authorList>
            <person name="Beijen E."/>
            <person name="Ohm R.A."/>
        </authorList>
    </citation>
    <scope>NUCLEOTIDE SEQUENCE</scope>
    <source>
        <strain evidence="22">CBS 150709</strain>
    </source>
</reference>
<dbReference type="Proteomes" id="UP001287286">
    <property type="component" value="Unassembled WGS sequence"/>
</dbReference>
<dbReference type="SUPFAM" id="SSF51395">
    <property type="entry name" value="FMN-linked oxidoreductases"/>
    <property type="match status" value="1"/>
</dbReference>
<dbReference type="STRING" id="33203.A0A179H700"/>
<dbReference type="Proteomes" id="UP000245956">
    <property type="component" value="Unassembled WGS sequence"/>
</dbReference>
<name>A0A179H700_PURLI</name>
<dbReference type="FunFam" id="3.20.20.70:FF:000062">
    <property type="entry name" value="Cytochrome b2, mitochondrial, putative"/>
    <property type="match status" value="1"/>
</dbReference>
<feature type="binding site" evidence="19">
    <location>
        <position position="191"/>
    </location>
    <ligand>
        <name>glyoxylate</name>
        <dbReference type="ChEBI" id="CHEBI:36655"/>
    </ligand>
</feature>
<evidence type="ECO:0000256" key="20">
    <source>
        <dbReference type="SAM" id="MobiDB-lite"/>
    </source>
</evidence>
<dbReference type="Pfam" id="PF01070">
    <property type="entry name" value="FMN_dh"/>
    <property type="match status" value="1"/>
</dbReference>
<evidence type="ECO:0000256" key="5">
    <source>
        <dbReference type="ARBA" id="ARBA00022617"/>
    </source>
</evidence>
<dbReference type="EMBL" id="JAWRVI010000037">
    <property type="protein sequence ID" value="KAK4086844.1"/>
    <property type="molecule type" value="Genomic_DNA"/>
</dbReference>
<comment type="caution">
    <text evidence="24">The sequence shown here is derived from an EMBL/GenBank/DDBJ whole genome shotgun (WGS) entry which is preliminary data.</text>
</comment>
<evidence type="ECO:0000313" key="22">
    <source>
        <dbReference type="EMBL" id="KAK4086844.1"/>
    </source>
</evidence>
<evidence type="ECO:0000256" key="15">
    <source>
        <dbReference type="ARBA" id="ARBA00061589"/>
    </source>
</evidence>
<feature type="region of interest" description="Disordered" evidence="20">
    <location>
        <begin position="1"/>
        <end position="20"/>
    </location>
</feature>
<feature type="binding site" evidence="19">
    <location>
        <position position="280"/>
    </location>
    <ligand>
        <name>glyoxylate</name>
        <dbReference type="ChEBI" id="CHEBI:36655"/>
    </ligand>
</feature>
<keyword evidence="7 19" id="KW-0288">FMN</keyword>
<comment type="cofactor">
    <cofactor evidence="1">
        <name>FMN</name>
        <dbReference type="ChEBI" id="CHEBI:58210"/>
    </cofactor>
</comment>
<dbReference type="GO" id="GO:0046872">
    <property type="term" value="F:metal ion binding"/>
    <property type="evidence" value="ECO:0007669"/>
    <property type="project" value="UniProtKB-KW"/>
</dbReference>
<keyword evidence="28" id="KW-1185">Reference proteome</keyword>
<gene>
    <name evidence="25" type="ORF">PCL_05153</name>
    <name evidence="22" type="ORF">Purlil1_8794</name>
    <name evidence="23" type="ORF">VFPBJ_08130</name>
    <name evidence="24" type="ORF">VFPFJ_07730</name>
</gene>
<feature type="binding site" evidence="19">
    <location>
        <begin position="311"/>
        <end position="315"/>
    </location>
    <ligand>
        <name>FMN</name>
        <dbReference type="ChEBI" id="CHEBI:58210"/>
    </ligand>
</feature>
<feature type="compositionally biased region" description="Low complexity" evidence="20">
    <location>
        <begin position="1"/>
        <end position="11"/>
    </location>
</feature>
<accession>A0A179H700</accession>
<dbReference type="EMBL" id="LSBH01000006">
    <property type="protein sequence ID" value="OAQ77658.1"/>
    <property type="molecule type" value="Genomic_DNA"/>
</dbReference>
<evidence type="ECO:0000256" key="14">
    <source>
        <dbReference type="ARBA" id="ARBA00061137"/>
    </source>
</evidence>
<evidence type="ECO:0000256" key="6">
    <source>
        <dbReference type="ARBA" id="ARBA00022630"/>
    </source>
</evidence>
<keyword evidence="9" id="KW-0560">Oxidoreductase</keyword>
<dbReference type="InterPro" id="IPR000262">
    <property type="entry name" value="FMN-dep_DH"/>
</dbReference>
<sequence length="404" mass="43046">MASTSQSSASSPHTKPPLASLISTHDFEDAASRTLTPKAWAFISSAATDLTTRRRNVSAFADISLRPRTLRDVSSIDLSASMLGRRMRMPLFCSPAAMASLVHPDAEKAIGTACKASGIAQCVSTSASYPLRDIVAAIDAHPVDTPHDTPVFFQLYVDKNRDNTRRLIQGARSAGAQALFVTIDAAVPGKREADERVPADVPITSPLSGTAATNDAKGSSIGRTMGAFIDPSLCWADIPWLRSVAPGMPIVLKGIQTSEDAVLAMEAGVDGIVVSNHGGRSLDTAPATILILLELRKNCPEIFDRMDVCVDGGIRRGTDIFKALCLGAKAVGIGRGPLFAVNYGYEGVLKYIEILRDELETTMKLCGVTSLDQLHPGYLNTLAVDHLIPAKQSADLATHIRSRL</sequence>
<feature type="binding site" evidence="19">
    <location>
        <position position="154"/>
    </location>
    <ligand>
        <name>FMN</name>
        <dbReference type="ChEBI" id="CHEBI:58210"/>
    </ligand>
</feature>
<feature type="binding site" evidence="19">
    <location>
        <position position="275"/>
    </location>
    <ligand>
        <name>FMN</name>
        <dbReference type="ChEBI" id="CHEBI:58210"/>
    </ligand>
</feature>
<evidence type="ECO:0000313" key="24">
    <source>
        <dbReference type="EMBL" id="OAQ85341.1"/>
    </source>
</evidence>
<dbReference type="Gene3D" id="3.20.20.70">
    <property type="entry name" value="Aldolase class I"/>
    <property type="match status" value="1"/>
</dbReference>
<reference evidence="25" key="1">
    <citation type="submission" date="2015-05" db="EMBL/GenBank/DDBJ databases">
        <authorList>
            <person name="Wang D.B."/>
            <person name="Wang M."/>
        </authorList>
    </citation>
    <scope>NUCLEOTIDE SEQUENCE</scope>
    <source>
        <strain evidence="25">36-1</strain>
    </source>
</reference>
<dbReference type="InterPro" id="IPR013785">
    <property type="entry name" value="Aldolase_TIM"/>
</dbReference>
<evidence type="ECO:0000256" key="3">
    <source>
        <dbReference type="ARBA" id="ARBA00004569"/>
    </source>
</evidence>
<evidence type="ECO:0000256" key="18">
    <source>
        <dbReference type="PIRSR" id="PIRSR000138-1"/>
    </source>
</evidence>
<evidence type="ECO:0000256" key="8">
    <source>
        <dbReference type="ARBA" id="ARBA00022723"/>
    </source>
</evidence>
<reference evidence="22 28" key="5">
    <citation type="journal article" date="2024" name="Microbiol. Resour. Announc.">
        <title>Genome annotations for the ascomycete fungi Trichoderma harzianum, Trichoderma aggressivum, and Purpureocillium lilacinum.</title>
        <authorList>
            <person name="Beijen E.P.W."/>
            <person name="Ohm R.A."/>
        </authorList>
    </citation>
    <scope>NUCLEOTIDE SEQUENCE [LARGE SCALE GENOMIC DNA]</scope>
    <source>
        <strain evidence="22 28">CBS 150709</strain>
    </source>
</reference>
<reference evidence="25 27" key="2">
    <citation type="journal article" date="2016" name="Front. Microbiol.">
        <title>Genome and transcriptome sequences reveal the specific parasitism of the nematophagous Purpureocillium lilacinum 36-1.</title>
        <authorList>
            <person name="Xie J."/>
            <person name="Li S."/>
            <person name="Mo C."/>
            <person name="Xiao X."/>
            <person name="Peng D."/>
            <person name="Wang G."/>
            <person name="Xiao Y."/>
        </authorList>
    </citation>
    <scope>NUCLEOTIDE SEQUENCE [LARGE SCALE GENOMIC DNA]</scope>
    <source>
        <strain evidence="25 27">36-1</strain>
    </source>
</reference>
<evidence type="ECO:0000256" key="13">
    <source>
        <dbReference type="ARBA" id="ARBA00052399"/>
    </source>
</evidence>
<comment type="cofactor">
    <cofactor evidence="2">
        <name>heme b</name>
        <dbReference type="ChEBI" id="CHEBI:60344"/>
    </cofactor>
</comment>
<dbReference type="PROSITE" id="PS51349">
    <property type="entry name" value="FMN_HYDROXY_ACID_DH_2"/>
    <property type="match status" value="1"/>
</dbReference>
<dbReference type="GO" id="GO:0010181">
    <property type="term" value="F:FMN binding"/>
    <property type="evidence" value="ECO:0007669"/>
    <property type="project" value="InterPro"/>
</dbReference>
<feature type="binding site" evidence="19">
    <location>
        <position position="124"/>
    </location>
    <ligand>
        <name>FMN</name>
        <dbReference type="ChEBI" id="CHEBI:58210"/>
    </ligand>
</feature>
<dbReference type="GO" id="GO:0005758">
    <property type="term" value="C:mitochondrial intermembrane space"/>
    <property type="evidence" value="ECO:0007669"/>
    <property type="project" value="UniProtKB-SubCell"/>
</dbReference>
<evidence type="ECO:0000313" key="25">
    <source>
        <dbReference type="EMBL" id="PWI66455.1"/>
    </source>
</evidence>
<keyword evidence="11" id="KW-0496">Mitochondrion</keyword>
<comment type="subcellular location">
    <subcellularLocation>
        <location evidence="3">Mitochondrion intermembrane space</location>
    </subcellularLocation>
</comment>
<feature type="binding site" evidence="19">
    <location>
        <position position="277"/>
    </location>
    <ligand>
        <name>glyoxylate</name>
        <dbReference type="ChEBI" id="CHEBI:36655"/>
    </ligand>
</feature>
<dbReference type="PANTHER" id="PTHR10578">
    <property type="entry name" value="S -2-HYDROXY-ACID OXIDASE-RELATED"/>
    <property type="match status" value="1"/>
</dbReference>
<comment type="catalytic activity">
    <reaction evidence="13">
        <text>(S)-lactate + 2 Fe(III)-[cytochrome c] = 2 Fe(II)-[cytochrome c] + pyruvate + 2 H(+)</text>
        <dbReference type="Rhea" id="RHEA:19909"/>
        <dbReference type="Rhea" id="RHEA-COMP:10350"/>
        <dbReference type="Rhea" id="RHEA-COMP:14399"/>
        <dbReference type="ChEBI" id="CHEBI:15361"/>
        <dbReference type="ChEBI" id="CHEBI:15378"/>
        <dbReference type="ChEBI" id="CHEBI:16651"/>
        <dbReference type="ChEBI" id="CHEBI:29033"/>
        <dbReference type="ChEBI" id="CHEBI:29034"/>
        <dbReference type="EC" id="1.1.2.3"/>
    </reaction>
    <physiologicalReaction direction="left-to-right" evidence="13">
        <dbReference type="Rhea" id="RHEA:19910"/>
    </physiologicalReaction>
</comment>
<dbReference type="AlphaFoldDB" id="A0A179H700"/>
<keyword evidence="5" id="KW-0349">Heme</keyword>
<evidence type="ECO:0000256" key="16">
    <source>
        <dbReference type="ARBA" id="ARBA00066458"/>
    </source>
</evidence>
<evidence type="ECO:0000256" key="11">
    <source>
        <dbReference type="ARBA" id="ARBA00023128"/>
    </source>
</evidence>
<dbReference type="OMA" id="TFFQMYW"/>
<comment type="similarity">
    <text evidence="12">Belongs to the FMN-dependent alpha-hydroxy acid dehydrogenase family.</text>
</comment>
<feature type="domain" description="FMN hydroxy acid dehydrogenase" evidence="21">
    <location>
        <begin position="16"/>
        <end position="384"/>
    </location>
</feature>
<feature type="compositionally biased region" description="Polar residues" evidence="20">
    <location>
        <begin position="205"/>
        <end position="216"/>
    </location>
</feature>
<organism evidence="24 26">
    <name type="scientific">Purpureocillium lilacinum</name>
    <name type="common">Paecilomyces lilacinus</name>
    <dbReference type="NCBI Taxonomy" id="33203"/>
    <lineage>
        <taxon>Eukaryota</taxon>
        <taxon>Fungi</taxon>
        <taxon>Dikarya</taxon>
        <taxon>Ascomycota</taxon>
        <taxon>Pezizomycotina</taxon>
        <taxon>Sordariomycetes</taxon>
        <taxon>Hypocreomycetidae</taxon>
        <taxon>Hypocreales</taxon>
        <taxon>Ophiocordycipitaceae</taxon>
        <taxon>Purpureocillium</taxon>
    </lineage>
</organism>
<comment type="subunit">
    <text evidence="4">Homotetramer.</text>
</comment>
<evidence type="ECO:0000256" key="10">
    <source>
        <dbReference type="ARBA" id="ARBA00023004"/>
    </source>
</evidence>
<keyword evidence="8" id="KW-0479">Metal-binding</keyword>
<evidence type="ECO:0000256" key="1">
    <source>
        <dbReference type="ARBA" id="ARBA00001917"/>
    </source>
</evidence>
<dbReference type="InterPro" id="IPR037458">
    <property type="entry name" value="L-MDH/L-LDH_FMN-bd"/>
</dbReference>
<feature type="binding site" evidence="19">
    <location>
        <begin position="95"/>
        <end position="97"/>
    </location>
    <ligand>
        <name>FMN</name>
        <dbReference type="ChEBI" id="CHEBI:58210"/>
    </ligand>
</feature>
<feature type="binding site" evidence="19">
    <location>
        <position position="182"/>
    </location>
    <ligand>
        <name>FMN</name>
        <dbReference type="ChEBI" id="CHEBI:58210"/>
    </ligand>
</feature>
<feature type="active site" description="Proton acceptor" evidence="18">
    <location>
        <position position="277"/>
    </location>
</feature>